<dbReference type="Gene3D" id="3.40.50.300">
    <property type="entry name" value="P-loop containing nucleotide triphosphate hydrolases"/>
    <property type="match status" value="1"/>
</dbReference>
<dbReference type="Pfam" id="PF05707">
    <property type="entry name" value="Zot"/>
    <property type="match status" value="1"/>
</dbReference>
<organism evidence="2 3">
    <name type="scientific">Halovibrio salipaludis</name>
    <dbReference type="NCBI Taxonomy" id="2032626"/>
    <lineage>
        <taxon>Bacteria</taxon>
        <taxon>Pseudomonadati</taxon>
        <taxon>Pseudomonadota</taxon>
        <taxon>Gammaproteobacteria</taxon>
        <taxon>Oceanospirillales</taxon>
        <taxon>Halomonadaceae</taxon>
        <taxon>Halovibrio</taxon>
    </lineage>
</organism>
<comment type="caution">
    <text evidence="2">The sequence shown here is derived from an EMBL/GenBank/DDBJ whole genome shotgun (WGS) entry which is preliminary data.</text>
</comment>
<sequence>MDGALSPCPLRLAPVGAVRHPGYPGGDPMIRLITGVPGAGKTLRAIHYVMEHKERAEKQGLPFRCVGNVDGADPSIMGPMEHEWYEYDEHTLVVFDEAQKTFRPDSPHAKAPKRITELEEHRHKGIDLILVTQHPKLINHHVRRLVGKHEHITRKNNFGLVNVHAMDRAFDVEDRHELHDADVTPWKHPKKLFDLYKSAEVHTEVKGLPRSVKVGGGIVVGGIGLIVLLVNSFASSFAQQGQAAEAAVEASTDTPEANVQEVAKAEPAEQDRGTLAVGGMWTDNRCRLVDENGHVIDTDYNTCRNAVERGLPTRVRADPT</sequence>
<reference evidence="2 3" key="1">
    <citation type="submission" date="2017-08" db="EMBL/GenBank/DDBJ databases">
        <title>Halovibrio sewagensis sp. nov., isolated from wastewater of high salinity.</title>
        <authorList>
            <person name="Dong X."/>
            <person name="Zhang G."/>
        </authorList>
    </citation>
    <scope>NUCLEOTIDE SEQUENCE [LARGE SCALE GENOMIC DNA]</scope>
    <source>
        <strain evidence="2 3">YL5-2</strain>
    </source>
</reference>
<accession>A0A2A2EV42</accession>
<keyword evidence="3" id="KW-1185">Reference proteome</keyword>
<feature type="domain" description="Zona occludens toxin N-terminal" evidence="1">
    <location>
        <begin position="83"/>
        <end position="200"/>
    </location>
</feature>
<dbReference type="Proteomes" id="UP000218896">
    <property type="component" value="Unassembled WGS sequence"/>
</dbReference>
<evidence type="ECO:0000313" key="2">
    <source>
        <dbReference type="EMBL" id="PAU76430.1"/>
    </source>
</evidence>
<gene>
    <name evidence="2" type="ORF">CK501_15960</name>
</gene>
<evidence type="ECO:0000259" key="1">
    <source>
        <dbReference type="Pfam" id="PF05707"/>
    </source>
</evidence>
<dbReference type="InterPro" id="IPR027417">
    <property type="entry name" value="P-loop_NTPase"/>
</dbReference>
<dbReference type="SUPFAM" id="SSF52540">
    <property type="entry name" value="P-loop containing nucleoside triphosphate hydrolases"/>
    <property type="match status" value="1"/>
</dbReference>
<dbReference type="EMBL" id="NSKD01000012">
    <property type="protein sequence ID" value="PAU76430.1"/>
    <property type="molecule type" value="Genomic_DNA"/>
</dbReference>
<dbReference type="InterPro" id="IPR008900">
    <property type="entry name" value="Zot_N"/>
</dbReference>
<protein>
    <recommendedName>
        <fullName evidence="1">Zona occludens toxin N-terminal domain-containing protein</fullName>
    </recommendedName>
</protein>
<proteinExistence type="predicted"/>
<dbReference type="AlphaFoldDB" id="A0A2A2EV42"/>
<evidence type="ECO:0000313" key="3">
    <source>
        <dbReference type="Proteomes" id="UP000218896"/>
    </source>
</evidence>
<name>A0A2A2EV42_9GAMM</name>